<sequence length="45" mass="5235">MLSLRVELKTSRLLNGCSNQLSYESHTETLSFKYMSLLSHDKLFL</sequence>
<proteinExistence type="predicted"/>
<evidence type="ECO:0000313" key="1">
    <source>
        <dbReference type="EMBL" id="WOH14305.1"/>
    </source>
</evidence>
<protein>
    <submittedName>
        <fullName evidence="1">Uncharacterized protein</fullName>
    </submittedName>
</protein>
<dbReference type="Proteomes" id="UP000077755">
    <property type="component" value="Chromosome 9"/>
</dbReference>
<gene>
    <name evidence="1" type="ORF">DCAR_0933824</name>
</gene>
<keyword evidence="2" id="KW-1185">Reference proteome</keyword>
<accession>A0AAF0XUM8</accession>
<reference evidence="1" key="2">
    <citation type="submission" date="2022-03" db="EMBL/GenBank/DDBJ databases">
        <title>Draft title - Genomic analysis of global carrot germplasm unveils the trajectory of domestication and the origin of high carotenoid orange carrot.</title>
        <authorList>
            <person name="Iorizzo M."/>
            <person name="Ellison S."/>
            <person name="Senalik D."/>
            <person name="Macko-Podgorni A."/>
            <person name="Grzebelus D."/>
            <person name="Bostan H."/>
            <person name="Rolling W."/>
            <person name="Curaba J."/>
            <person name="Simon P."/>
        </authorList>
    </citation>
    <scope>NUCLEOTIDE SEQUENCE</scope>
    <source>
        <tissue evidence="1">Leaf</tissue>
    </source>
</reference>
<dbReference type="EMBL" id="CP093351">
    <property type="protein sequence ID" value="WOH14305.1"/>
    <property type="molecule type" value="Genomic_DNA"/>
</dbReference>
<organism evidence="1 2">
    <name type="scientific">Daucus carota subsp. sativus</name>
    <name type="common">Carrot</name>
    <dbReference type="NCBI Taxonomy" id="79200"/>
    <lineage>
        <taxon>Eukaryota</taxon>
        <taxon>Viridiplantae</taxon>
        <taxon>Streptophyta</taxon>
        <taxon>Embryophyta</taxon>
        <taxon>Tracheophyta</taxon>
        <taxon>Spermatophyta</taxon>
        <taxon>Magnoliopsida</taxon>
        <taxon>eudicotyledons</taxon>
        <taxon>Gunneridae</taxon>
        <taxon>Pentapetalae</taxon>
        <taxon>asterids</taxon>
        <taxon>campanulids</taxon>
        <taxon>Apiales</taxon>
        <taxon>Apiaceae</taxon>
        <taxon>Apioideae</taxon>
        <taxon>Scandiceae</taxon>
        <taxon>Daucinae</taxon>
        <taxon>Daucus</taxon>
        <taxon>Daucus sect. Daucus</taxon>
    </lineage>
</organism>
<reference evidence="1" key="1">
    <citation type="journal article" date="2016" name="Nat. Genet.">
        <title>A high-quality carrot genome assembly provides new insights into carotenoid accumulation and asterid genome evolution.</title>
        <authorList>
            <person name="Iorizzo M."/>
            <person name="Ellison S."/>
            <person name="Senalik D."/>
            <person name="Zeng P."/>
            <person name="Satapoomin P."/>
            <person name="Huang J."/>
            <person name="Bowman M."/>
            <person name="Iovene M."/>
            <person name="Sanseverino W."/>
            <person name="Cavagnaro P."/>
            <person name="Yildiz M."/>
            <person name="Macko-Podgorni A."/>
            <person name="Moranska E."/>
            <person name="Grzebelus E."/>
            <person name="Grzebelus D."/>
            <person name="Ashrafi H."/>
            <person name="Zheng Z."/>
            <person name="Cheng S."/>
            <person name="Spooner D."/>
            <person name="Van Deynze A."/>
            <person name="Simon P."/>
        </authorList>
    </citation>
    <scope>NUCLEOTIDE SEQUENCE</scope>
    <source>
        <tissue evidence="1">Leaf</tissue>
    </source>
</reference>
<evidence type="ECO:0000313" key="2">
    <source>
        <dbReference type="Proteomes" id="UP000077755"/>
    </source>
</evidence>
<name>A0AAF0XUM8_DAUCS</name>
<dbReference type="AlphaFoldDB" id="A0AAF0XUM8"/>